<organism evidence="4 5">
    <name type="scientific">Geotalea uraniireducens (strain Rf4)</name>
    <name type="common">Geobacter uraniireducens</name>
    <dbReference type="NCBI Taxonomy" id="351605"/>
    <lineage>
        <taxon>Bacteria</taxon>
        <taxon>Pseudomonadati</taxon>
        <taxon>Thermodesulfobacteriota</taxon>
        <taxon>Desulfuromonadia</taxon>
        <taxon>Geobacterales</taxon>
        <taxon>Geobacteraceae</taxon>
        <taxon>Geotalea</taxon>
    </lineage>
</organism>
<accession>A5G622</accession>
<dbReference type="GO" id="GO:0005524">
    <property type="term" value="F:ATP binding"/>
    <property type="evidence" value="ECO:0007669"/>
    <property type="project" value="UniProtKB-KW"/>
</dbReference>
<protein>
    <submittedName>
        <fullName evidence="4">Filamentation induced by cAMP protein Fic</fullName>
    </submittedName>
</protein>
<dbReference type="InterPro" id="IPR036597">
    <property type="entry name" value="Fido-like_dom_sf"/>
</dbReference>
<reference evidence="4 5" key="1">
    <citation type="submission" date="2007-05" db="EMBL/GenBank/DDBJ databases">
        <title>Complete sequence of Geobacter uraniireducens Rf4.</title>
        <authorList>
            <consortium name="US DOE Joint Genome Institute"/>
            <person name="Copeland A."/>
            <person name="Lucas S."/>
            <person name="Lapidus A."/>
            <person name="Barry K."/>
            <person name="Detter J.C."/>
            <person name="Glavina del Rio T."/>
            <person name="Hammon N."/>
            <person name="Israni S."/>
            <person name="Dalin E."/>
            <person name="Tice H."/>
            <person name="Pitluck S."/>
            <person name="Chertkov O."/>
            <person name="Brettin T."/>
            <person name="Bruce D."/>
            <person name="Han C."/>
            <person name="Schmutz J."/>
            <person name="Larimer F."/>
            <person name="Land M."/>
            <person name="Hauser L."/>
            <person name="Kyrpides N."/>
            <person name="Mikhailova N."/>
            <person name="Shelobolina E."/>
            <person name="Aklujkar M."/>
            <person name="Lovley D."/>
            <person name="Richardson P."/>
        </authorList>
    </citation>
    <scope>NUCLEOTIDE SEQUENCE [LARGE SCALE GENOMIC DNA]</scope>
    <source>
        <strain evidence="4 5">Rf4</strain>
    </source>
</reference>
<dbReference type="PANTHER" id="PTHR13504:SF33">
    <property type="entry name" value="FIC FAMILY PROTEIN"/>
    <property type="match status" value="1"/>
</dbReference>
<dbReference type="Pfam" id="PF13776">
    <property type="entry name" value="DUF4172"/>
    <property type="match status" value="1"/>
</dbReference>
<dbReference type="RefSeq" id="WP_011939907.1">
    <property type="nucleotide sequence ID" value="NC_009483.1"/>
</dbReference>
<feature type="binding site" evidence="2">
    <location>
        <begin position="248"/>
        <end position="249"/>
    </location>
    <ligand>
        <name>ATP</name>
        <dbReference type="ChEBI" id="CHEBI:30616"/>
    </ligand>
</feature>
<sequence>MIQYIWQRPEWPKFTWDDARLLTPLGECRLLQGKLLTKVSTLGLSLEHQAQAEILVEEAIKTAAIEGEQLDVRSVRSSVARRLGLPSAGLPVDRRIDDLVSVLLDATQNFEKPLTKERLWGWQAALFPSGYSGMHRIKVGGWQDSSEPMRVVSGSIGREKIHYEAPPAKILKTEMERFFSWWKESTANVEGIIRAAIAHFWFVTIHPFDDGNGRIARVLTDMALAQDDKQHNRYYSLSTQIMAERETYYTILENTQKGNGDITDWLVWFLECFARAIERSETILAGVFMRAEFWRKHAEVTLSERYFQS</sequence>
<name>A5G622_GEOUR</name>
<dbReference type="PANTHER" id="PTHR13504">
    <property type="entry name" value="FIDO DOMAIN-CONTAINING PROTEIN DDB_G0283145"/>
    <property type="match status" value="1"/>
</dbReference>
<feature type="domain" description="Fido" evidence="3">
    <location>
        <begin position="126"/>
        <end position="271"/>
    </location>
</feature>
<dbReference type="AlphaFoldDB" id="A5G622"/>
<proteinExistence type="predicted"/>
<dbReference type="InterPro" id="IPR040198">
    <property type="entry name" value="Fido_containing"/>
</dbReference>
<keyword evidence="2" id="KW-0547">Nucleotide-binding</keyword>
<dbReference type="SUPFAM" id="SSF140931">
    <property type="entry name" value="Fic-like"/>
    <property type="match status" value="1"/>
</dbReference>
<evidence type="ECO:0000313" key="5">
    <source>
        <dbReference type="Proteomes" id="UP000006695"/>
    </source>
</evidence>
<keyword evidence="2" id="KW-0067">ATP-binding</keyword>
<evidence type="ECO:0000256" key="2">
    <source>
        <dbReference type="PIRSR" id="PIRSR640198-2"/>
    </source>
</evidence>
<dbReference type="STRING" id="351605.Gura_3069"/>
<gene>
    <name evidence="4" type="ordered locus">Gura_3069</name>
</gene>
<dbReference type="Gene3D" id="1.10.3290.10">
    <property type="entry name" value="Fido-like domain"/>
    <property type="match status" value="1"/>
</dbReference>
<dbReference type="HOGENOM" id="CLU_041789_0_0_7"/>
<dbReference type="PROSITE" id="PS51459">
    <property type="entry name" value="FIDO"/>
    <property type="match status" value="1"/>
</dbReference>
<evidence type="ECO:0000259" key="3">
    <source>
        <dbReference type="PROSITE" id="PS51459"/>
    </source>
</evidence>
<dbReference type="Proteomes" id="UP000006695">
    <property type="component" value="Chromosome"/>
</dbReference>
<feature type="binding site" evidence="2">
    <location>
        <begin position="210"/>
        <end position="217"/>
    </location>
    <ligand>
        <name>ATP</name>
        <dbReference type="ChEBI" id="CHEBI:30616"/>
    </ligand>
</feature>
<evidence type="ECO:0000256" key="1">
    <source>
        <dbReference type="PIRSR" id="PIRSR640198-1"/>
    </source>
</evidence>
<dbReference type="InterPro" id="IPR025230">
    <property type="entry name" value="DUF4172"/>
</dbReference>
<dbReference type="KEGG" id="gur:Gura_3069"/>
<keyword evidence="5" id="KW-1185">Reference proteome</keyword>
<evidence type="ECO:0000313" key="4">
    <source>
        <dbReference type="EMBL" id="ABQ27240.1"/>
    </source>
</evidence>
<dbReference type="Pfam" id="PF02661">
    <property type="entry name" value="Fic"/>
    <property type="match status" value="1"/>
</dbReference>
<dbReference type="InterPro" id="IPR003812">
    <property type="entry name" value="Fido"/>
</dbReference>
<dbReference type="EMBL" id="CP000698">
    <property type="protein sequence ID" value="ABQ27240.1"/>
    <property type="molecule type" value="Genomic_DNA"/>
</dbReference>
<feature type="active site" evidence="1">
    <location>
        <position position="206"/>
    </location>
</feature>